<dbReference type="GO" id="GO:0005634">
    <property type="term" value="C:nucleus"/>
    <property type="evidence" value="ECO:0007669"/>
    <property type="project" value="TreeGrafter"/>
</dbReference>
<dbReference type="PANTHER" id="PTHR11079">
    <property type="entry name" value="CYTOSINE DEAMINASE FAMILY MEMBER"/>
    <property type="match status" value="1"/>
</dbReference>
<protein>
    <submittedName>
        <fullName evidence="4">Putative subunit of trna-specific adenosine-34 deaminase</fullName>
    </submittedName>
</protein>
<proteinExistence type="inferred from homology"/>
<evidence type="ECO:0000256" key="2">
    <source>
        <dbReference type="ARBA" id="ARBA00038160"/>
    </source>
</evidence>
<dbReference type="SUPFAM" id="SSF53927">
    <property type="entry name" value="Cytidine deaminase-like"/>
    <property type="match status" value="1"/>
</dbReference>
<evidence type="ECO:0000259" key="3">
    <source>
        <dbReference type="PROSITE" id="PS51747"/>
    </source>
</evidence>
<comment type="similarity">
    <text evidence="2">Belongs to the cytidine and deoxycytidylate deaminase family. ADAT3 subfamily.</text>
</comment>
<dbReference type="PANTHER" id="PTHR11079:SF156">
    <property type="entry name" value="INACTIVE TRNA-SPECIFIC ADENOSINE DEAMINASE-LIKE PROTEIN 3-RELATED"/>
    <property type="match status" value="1"/>
</dbReference>
<feature type="domain" description="CMP/dCMP-type deaminase" evidence="3">
    <location>
        <begin position="146"/>
        <end position="303"/>
    </location>
</feature>
<dbReference type="InterPro" id="IPR016193">
    <property type="entry name" value="Cytidine_deaminase-like"/>
</dbReference>
<evidence type="ECO:0000256" key="1">
    <source>
        <dbReference type="ARBA" id="ARBA00022694"/>
    </source>
</evidence>
<dbReference type="Gene3D" id="3.40.140.10">
    <property type="entry name" value="Cytidine Deaminase, domain 2"/>
    <property type="match status" value="1"/>
</dbReference>
<evidence type="ECO:0000313" key="4">
    <source>
        <dbReference type="EMBL" id="JAV05506.1"/>
    </source>
</evidence>
<dbReference type="PROSITE" id="PS51747">
    <property type="entry name" value="CYT_DCMP_DEAMINASES_2"/>
    <property type="match status" value="1"/>
</dbReference>
<dbReference type="AlphaFoldDB" id="A0A1L8DGD4"/>
<dbReference type="EMBL" id="GFDF01008578">
    <property type="protein sequence ID" value="JAV05506.1"/>
    <property type="molecule type" value="Transcribed_RNA"/>
</dbReference>
<dbReference type="GO" id="GO:0052717">
    <property type="term" value="F:tRNA-specific adenosine-34 deaminase activity"/>
    <property type="evidence" value="ECO:0007669"/>
    <property type="project" value="TreeGrafter"/>
</dbReference>
<dbReference type="CDD" id="cd01285">
    <property type="entry name" value="nucleoside_deaminase"/>
    <property type="match status" value="1"/>
</dbReference>
<dbReference type="InterPro" id="IPR002125">
    <property type="entry name" value="CMP_dCMP_dom"/>
</dbReference>
<dbReference type="Pfam" id="PF00383">
    <property type="entry name" value="dCMP_cyt_deam_1"/>
    <property type="match status" value="1"/>
</dbReference>
<dbReference type="GO" id="GO:0008033">
    <property type="term" value="P:tRNA processing"/>
    <property type="evidence" value="ECO:0007669"/>
    <property type="project" value="UniProtKB-KW"/>
</dbReference>
<reference evidence="4" key="1">
    <citation type="submission" date="2016-12" db="EMBL/GenBank/DDBJ databases">
        <title>An insight into the sialome and mialome of the sand fly, Nyssomyia neivai.</title>
        <authorList>
            <person name="Sebastian V."/>
            <person name="Goulart T.M."/>
            <person name="Oliveira W."/>
            <person name="Calvo E."/>
            <person name="Oliveira L.F."/>
            <person name="Pinto M.C."/>
            <person name="Rosselino A.M."/>
            <person name="Ribeiro J.M."/>
        </authorList>
    </citation>
    <scope>NUCLEOTIDE SEQUENCE</scope>
</reference>
<dbReference type="GO" id="GO:0005737">
    <property type="term" value="C:cytoplasm"/>
    <property type="evidence" value="ECO:0007669"/>
    <property type="project" value="TreeGrafter"/>
</dbReference>
<sequence>MSEGPERKKIRPQWVVRSVLDECLSREPQLVEAVVVTIEDKRMLTRCIEEISKIHPIPQFGHLKRIRGNDVILGSILPNDATYLDGLSVALVGKFKQIRRESVPRDAPMLRWQFEMASKYWPCKFHPDKQLESLYSNKIFSNHQVNFHIATMEMCLKLSDKHTNPAIVVDPRDGKIVTVAWSQVHMHPLAHTPMVAIDNVARSQDGGAWECENVTEVLETVQHELGQLPYDGESCGNLTKYGPYLCTGYDVYVLQEPCVMCAMALVHSRIRRIFFHQQTPQGALMSIVQLQTVRELNHHYQVFRIDS</sequence>
<organism evidence="4">
    <name type="scientific">Nyssomyia neivai</name>
    <dbReference type="NCBI Taxonomy" id="330878"/>
    <lineage>
        <taxon>Eukaryota</taxon>
        <taxon>Metazoa</taxon>
        <taxon>Ecdysozoa</taxon>
        <taxon>Arthropoda</taxon>
        <taxon>Hexapoda</taxon>
        <taxon>Insecta</taxon>
        <taxon>Pterygota</taxon>
        <taxon>Neoptera</taxon>
        <taxon>Endopterygota</taxon>
        <taxon>Diptera</taxon>
        <taxon>Nematocera</taxon>
        <taxon>Psychodoidea</taxon>
        <taxon>Psychodidae</taxon>
        <taxon>Nyssomyia</taxon>
    </lineage>
</organism>
<accession>A0A1L8DGD4</accession>
<keyword evidence="1" id="KW-0819">tRNA processing</keyword>
<name>A0A1L8DGD4_9DIPT</name>